<feature type="domain" description="YkoP-like" evidence="1">
    <location>
        <begin position="5"/>
        <end position="182"/>
    </location>
</feature>
<sequence length="185" mass="21833">MKLKMLILFVWNMLDPIYFSLTRLTFPEQSLSNIFRVRLLRYRGKAIMLSDGTCIEHSDLLVKIHLHNVRLLTEFLHLDKDVNKGRIIYRMVEQSLPGVNRYIQTHPKFREIKAIIGITMLHRGCTHLGFDIVQIHSPLYRAFKWIGQMPIHFLSVSNPLKTYRKQIPRYLLMSTDLLMHKYGGV</sequence>
<accession>A0A383RB40</accession>
<dbReference type="EMBL" id="LS992241">
    <property type="protein sequence ID" value="SYX83734.1"/>
    <property type="molecule type" value="Genomic_DNA"/>
</dbReference>
<reference evidence="3" key="1">
    <citation type="submission" date="2018-08" db="EMBL/GenBank/DDBJ databases">
        <authorList>
            <person name="Chevrot R."/>
        </authorList>
    </citation>
    <scope>NUCLEOTIDE SEQUENCE [LARGE SCALE GENOMIC DNA]</scope>
</reference>
<evidence type="ECO:0000313" key="3">
    <source>
        <dbReference type="Proteomes" id="UP000304148"/>
    </source>
</evidence>
<evidence type="ECO:0000259" key="1">
    <source>
        <dbReference type="Pfam" id="PF22790"/>
    </source>
</evidence>
<dbReference type="RefSeq" id="WP_232055569.1">
    <property type="nucleotide sequence ID" value="NZ_LS992241.1"/>
</dbReference>
<dbReference type="Pfam" id="PF22790">
    <property type="entry name" value="YkoP"/>
    <property type="match status" value="1"/>
</dbReference>
<protein>
    <recommendedName>
        <fullName evidence="1">YkoP-like domain-containing protein</fullName>
    </recommendedName>
</protein>
<gene>
    <name evidence="2" type="ORF">PBLR_12156</name>
</gene>
<dbReference type="AlphaFoldDB" id="A0A383RB40"/>
<organism evidence="2 3">
    <name type="scientific">Paenibacillus alvei</name>
    <name type="common">Bacillus alvei</name>
    <dbReference type="NCBI Taxonomy" id="44250"/>
    <lineage>
        <taxon>Bacteria</taxon>
        <taxon>Bacillati</taxon>
        <taxon>Bacillota</taxon>
        <taxon>Bacilli</taxon>
        <taxon>Bacillales</taxon>
        <taxon>Paenibacillaceae</taxon>
        <taxon>Paenibacillus</taxon>
    </lineage>
</organism>
<evidence type="ECO:0000313" key="2">
    <source>
        <dbReference type="EMBL" id="SYX83734.1"/>
    </source>
</evidence>
<dbReference type="InterPro" id="IPR054467">
    <property type="entry name" value="YkoP-like_dom"/>
</dbReference>
<proteinExistence type="predicted"/>
<name>A0A383RB40_PAEAL</name>
<dbReference type="Proteomes" id="UP000304148">
    <property type="component" value="Chromosome"/>
</dbReference>